<evidence type="ECO:0000259" key="6">
    <source>
        <dbReference type="PROSITE" id="PS50103"/>
    </source>
</evidence>
<gene>
    <name evidence="7" type="ORF">PSON_ATCC_30995.1.T0060332</name>
</gene>
<dbReference type="GO" id="GO:0010468">
    <property type="term" value="P:regulation of gene expression"/>
    <property type="evidence" value="ECO:0007669"/>
    <property type="project" value="UniProtKB-ARBA"/>
</dbReference>
<keyword evidence="1 4" id="KW-0479">Metal-binding</keyword>
<evidence type="ECO:0000256" key="5">
    <source>
        <dbReference type="SAM" id="Phobius"/>
    </source>
</evidence>
<protein>
    <recommendedName>
        <fullName evidence="6">C3H1-type domain-containing protein</fullName>
    </recommendedName>
</protein>
<evidence type="ECO:0000256" key="3">
    <source>
        <dbReference type="ARBA" id="ARBA00022833"/>
    </source>
</evidence>
<evidence type="ECO:0000256" key="4">
    <source>
        <dbReference type="PROSITE-ProRule" id="PRU00723"/>
    </source>
</evidence>
<evidence type="ECO:0000313" key="7">
    <source>
        <dbReference type="EMBL" id="CAD8052196.1"/>
    </source>
</evidence>
<keyword evidence="2 4" id="KW-0863">Zinc-finger</keyword>
<dbReference type="PANTHER" id="PTHR12547:SF18">
    <property type="entry name" value="PROTEIN TIS11"/>
    <property type="match status" value="1"/>
</dbReference>
<reference evidence="7" key="1">
    <citation type="submission" date="2021-01" db="EMBL/GenBank/DDBJ databases">
        <authorList>
            <consortium name="Genoscope - CEA"/>
            <person name="William W."/>
        </authorList>
    </citation>
    <scope>NUCLEOTIDE SEQUENCE</scope>
</reference>
<name>A0A8S1KGD0_9CILI</name>
<dbReference type="GO" id="GO:0003729">
    <property type="term" value="F:mRNA binding"/>
    <property type="evidence" value="ECO:0007669"/>
    <property type="project" value="InterPro"/>
</dbReference>
<dbReference type="AlphaFoldDB" id="A0A8S1KGD0"/>
<dbReference type="FunFam" id="4.10.1000.10:FF:000003">
    <property type="entry name" value="Zinc finger CCCH domain-containing protein"/>
    <property type="match status" value="1"/>
</dbReference>
<keyword evidence="5" id="KW-0812">Transmembrane</keyword>
<dbReference type="EMBL" id="CAJJDN010000006">
    <property type="protein sequence ID" value="CAD8052196.1"/>
    <property type="molecule type" value="Genomic_DNA"/>
</dbReference>
<comment type="caution">
    <text evidence="7">The sequence shown here is derived from an EMBL/GenBank/DDBJ whole genome shotgun (WGS) entry which is preliminary data.</text>
</comment>
<feature type="domain" description="C3H1-type" evidence="6">
    <location>
        <begin position="19"/>
        <end position="47"/>
    </location>
</feature>
<dbReference type="GO" id="GO:0051252">
    <property type="term" value="P:regulation of RNA metabolic process"/>
    <property type="evidence" value="ECO:0007669"/>
    <property type="project" value="UniProtKB-ARBA"/>
</dbReference>
<keyword evidence="5" id="KW-0472">Membrane</keyword>
<dbReference type="GO" id="GO:0008270">
    <property type="term" value="F:zinc ion binding"/>
    <property type="evidence" value="ECO:0007669"/>
    <property type="project" value="UniProtKB-KW"/>
</dbReference>
<keyword evidence="8" id="KW-1185">Reference proteome</keyword>
<feature type="transmembrane region" description="Helical" evidence="5">
    <location>
        <begin position="174"/>
        <end position="194"/>
    </location>
</feature>
<evidence type="ECO:0000313" key="8">
    <source>
        <dbReference type="Proteomes" id="UP000692954"/>
    </source>
</evidence>
<dbReference type="PROSITE" id="PS50103">
    <property type="entry name" value="ZF_C3H1"/>
    <property type="match status" value="1"/>
</dbReference>
<keyword evidence="3 4" id="KW-0862">Zinc</keyword>
<dbReference type="InterPro" id="IPR000571">
    <property type="entry name" value="Znf_CCCH"/>
</dbReference>
<keyword evidence="5" id="KW-1133">Transmembrane helix</keyword>
<dbReference type="SMART" id="SM00356">
    <property type="entry name" value="ZnF_C3H1"/>
    <property type="match status" value="1"/>
</dbReference>
<feature type="transmembrane region" description="Helical" evidence="5">
    <location>
        <begin position="79"/>
        <end position="101"/>
    </location>
</feature>
<evidence type="ECO:0000256" key="1">
    <source>
        <dbReference type="ARBA" id="ARBA00022723"/>
    </source>
</evidence>
<feature type="zinc finger region" description="C3H1-type" evidence="4">
    <location>
        <begin position="19"/>
        <end position="47"/>
    </location>
</feature>
<accession>A0A8S1KGD0</accession>
<dbReference type="Pfam" id="PF00642">
    <property type="entry name" value="zf-CCCH"/>
    <property type="match status" value="1"/>
</dbReference>
<organism evidence="7 8">
    <name type="scientific">Paramecium sonneborni</name>
    <dbReference type="NCBI Taxonomy" id="65129"/>
    <lineage>
        <taxon>Eukaryota</taxon>
        <taxon>Sar</taxon>
        <taxon>Alveolata</taxon>
        <taxon>Ciliophora</taxon>
        <taxon>Intramacronucleata</taxon>
        <taxon>Oligohymenophorea</taxon>
        <taxon>Peniculida</taxon>
        <taxon>Parameciidae</taxon>
        <taxon>Paramecium</taxon>
    </lineage>
</organism>
<proteinExistence type="predicted"/>
<dbReference type="Proteomes" id="UP000692954">
    <property type="component" value="Unassembled WGS sequence"/>
</dbReference>
<sequence>MSYQFGGSQLQQQNVPNAKYKTMLCRHYQATKQCAIGTKCQFAHGTEEQRQINDPLPASALSAMATVIEQPINKPQSPIFQSIAQIIIILFLVNTMLKIIVKMAKIVNIFMTLTQLHNNQYHLHNNLRSRNLSKSSKKTLCNQSFNILYLKCNIYFHKMIQYKNQKQLRNRQELVILSLLLSVLKIQFMLQNVLKKKYLNIQISITRQSHILIRSHKQIEFNIKIIIIIYNNRFQTPSSFQKKINTIYINQLSSDNLTINLM</sequence>
<dbReference type="InterPro" id="IPR045877">
    <property type="entry name" value="ZFP36-like"/>
</dbReference>
<evidence type="ECO:0000256" key="2">
    <source>
        <dbReference type="ARBA" id="ARBA00022771"/>
    </source>
</evidence>
<dbReference type="PANTHER" id="PTHR12547">
    <property type="entry name" value="CCCH ZINC FINGER/TIS11-RELATED"/>
    <property type="match status" value="1"/>
</dbReference>
<dbReference type="OrthoDB" id="2020426at2759"/>